<comment type="similarity">
    <text evidence="8">Belongs to the protein kinase superfamily. CAMK Ser/Thr protein kinase family. Smok subfamily.</text>
</comment>
<feature type="domain" description="Protein kinase" evidence="13">
    <location>
        <begin position="18"/>
        <end position="261"/>
    </location>
</feature>
<dbReference type="Gene3D" id="1.10.8.10">
    <property type="entry name" value="DNA helicase RuvA subunit, C-terminal domain"/>
    <property type="match status" value="1"/>
</dbReference>
<dbReference type="AlphaFoldDB" id="A0A1S3ELZ9"/>
<dbReference type="Proteomes" id="UP000081671">
    <property type="component" value="Unplaced"/>
</dbReference>
<organism evidence="14 15">
    <name type="scientific">Dipodomys ordii</name>
    <name type="common">Ord's kangaroo rat</name>
    <dbReference type="NCBI Taxonomy" id="10020"/>
    <lineage>
        <taxon>Eukaryota</taxon>
        <taxon>Metazoa</taxon>
        <taxon>Chordata</taxon>
        <taxon>Craniata</taxon>
        <taxon>Vertebrata</taxon>
        <taxon>Euteleostomi</taxon>
        <taxon>Mammalia</taxon>
        <taxon>Eutheria</taxon>
        <taxon>Euarchontoglires</taxon>
        <taxon>Glires</taxon>
        <taxon>Rodentia</taxon>
        <taxon>Castorimorpha</taxon>
        <taxon>Heteromyidae</taxon>
        <taxon>Dipodomyinae</taxon>
        <taxon>Dipodomys</taxon>
    </lineage>
</organism>
<keyword evidence="2" id="KW-0723">Serine/threonine-protein kinase</keyword>
<dbReference type="SMART" id="SM00220">
    <property type="entry name" value="S_TKc"/>
    <property type="match status" value="1"/>
</dbReference>
<dbReference type="PROSITE" id="PS00107">
    <property type="entry name" value="PROTEIN_KINASE_ATP"/>
    <property type="match status" value="1"/>
</dbReference>
<dbReference type="CDD" id="cd14337">
    <property type="entry name" value="UBA_MARK_Par1"/>
    <property type="match status" value="1"/>
</dbReference>
<evidence type="ECO:0000256" key="11">
    <source>
        <dbReference type="PROSITE-ProRule" id="PRU10141"/>
    </source>
</evidence>
<dbReference type="PANTHER" id="PTHR24346:SF95">
    <property type="entry name" value="SPERM MOTILITY KINASE 3A"/>
    <property type="match status" value="1"/>
</dbReference>
<dbReference type="EC" id="2.7.11.1" evidence="1"/>
<dbReference type="GO" id="GO:0005524">
    <property type="term" value="F:ATP binding"/>
    <property type="evidence" value="ECO:0007669"/>
    <property type="project" value="UniProtKB-UniRule"/>
</dbReference>
<dbReference type="InterPro" id="IPR017441">
    <property type="entry name" value="Protein_kinase_ATP_BS"/>
</dbReference>
<protein>
    <recommendedName>
        <fullName evidence="1">non-specific serine/threonine protein kinase</fullName>
        <ecNumber evidence="1">2.7.11.1</ecNumber>
    </recommendedName>
</protein>
<evidence type="ECO:0000313" key="14">
    <source>
        <dbReference type="Proteomes" id="UP000081671"/>
    </source>
</evidence>
<comment type="catalytic activity">
    <reaction evidence="9">
        <text>L-threonyl-[protein] + ATP = O-phospho-L-threonyl-[protein] + ADP + H(+)</text>
        <dbReference type="Rhea" id="RHEA:46608"/>
        <dbReference type="Rhea" id="RHEA-COMP:11060"/>
        <dbReference type="Rhea" id="RHEA-COMP:11605"/>
        <dbReference type="ChEBI" id="CHEBI:15378"/>
        <dbReference type="ChEBI" id="CHEBI:30013"/>
        <dbReference type="ChEBI" id="CHEBI:30616"/>
        <dbReference type="ChEBI" id="CHEBI:61977"/>
        <dbReference type="ChEBI" id="CHEBI:456216"/>
        <dbReference type="EC" id="2.7.11.1"/>
    </reaction>
</comment>
<dbReference type="PANTHER" id="PTHR24346">
    <property type="entry name" value="MAP/MICROTUBULE AFFINITY-REGULATING KINASE"/>
    <property type="match status" value="1"/>
</dbReference>
<evidence type="ECO:0000256" key="8">
    <source>
        <dbReference type="ARBA" id="ARBA00038181"/>
    </source>
</evidence>
<comment type="function">
    <text evidence="7">May play a role in sperm motility, especially in the regulation of flagellar function.</text>
</comment>
<evidence type="ECO:0000259" key="13">
    <source>
        <dbReference type="PROSITE" id="PS50011"/>
    </source>
</evidence>
<feature type="region of interest" description="Disordered" evidence="12">
    <location>
        <begin position="406"/>
        <end position="463"/>
    </location>
</feature>
<dbReference type="GO" id="GO:0004674">
    <property type="term" value="F:protein serine/threonine kinase activity"/>
    <property type="evidence" value="ECO:0007669"/>
    <property type="project" value="UniProtKB-KW"/>
</dbReference>
<dbReference type="KEGG" id="dord:105980944"/>
<dbReference type="SMART" id="SM00165">
    <property type="entry name" value="UBA"/>
    <property type="match status" value="1"/>
</dbReference>
<dbReference type="FunFam" id="1.10.510.10:FF:000571">
    <property type="entry name" value="Maternal embryonic leucine zipper kinase"/>
    <property type="match status" value="1"/>
</dbReference>
<evidence type="ECO:0000313" key="15">
    <source>
        <dbReference type="RefSeq" id="XP_012865386.1"/>
    </source>
</evidence>
<keyword evidence="4 11" id="KW-0547">Nucleotide-binding</keyword>
<evidence type="ECO:0000256" key="10">
    <source>
        <dbReference type="ARBA" id="ARBA00048679"/>
    </source>
</evidence>
<dbReference type="Gene3D" id="3.30.200.20">
    <property type="entry name" value="Phosphorylase Kinase, domain 1"/>
    <property type="match status" value="1"/>
</dbReference>
<dbReference type="Gene3D" id="1.10.510.10">
    <property type="entry name" value="Transferase(Phosphotransferase) domain 1"/>
    <property type="match status" value="1"/>
</dbReference>
<dbReference type="FunFam" id="3.30.200.20:FF:000003">
    <property type="entry name" value="Non-specific serine/threonine protein kinase"/>
    <property type="match status" value="1"/>
</dbReference>
<dbReference type="InterPro" id="IPR015940">
    <property type="entry name" value="UBA"/>
</dbReference>
<dbReference type="GO" id="GO:0005737">
    <property type="term" value="C:cytoplasm"/>
    <property type="evidence" value="ECO:0007669"/>
    <property type="project" value="TreeGrafter"/>
</dbReference>
<keyword evidence="14" id="KW-1185">Reference proteome</keyword>
<feature type="binding site" evidence="11">
    <location>
        <position position="51"/>
    </location>
    <ligand>
        <name>ATP</name>
        <dbReference type="ChEBI" id="CHEBI:30616"/>
    </ligand>
</feature>
<comment type="catalytic activity">
    <reaction evidence="10">
        <text>L-seryl-[protein] + ATP = O-phospho-L-seryl-[protein] + ADP + H(+)</text>
        <dbReference type="Rhea" id="RHEA:17989"/>
        <dbReference type="Rhea" id="RHEA-COMP:9863"/>
        <dbReference type="Rhea" id="RHEA-COMP:11604"/>
        <dbReference type="ChEBI" id="CHEBI:15378"/>
        <dbReference type="ChEBI" id="CHEBI:29999"/>
        <dbReference type="ChEBI" id="CHEBI:30616"/>
        <dbReference type="ChEBI" id="CHEBI:83421"/>
        <dbReference type="ChEBI" id="CHEBI:456216"/>
        <dbReference type="EC" id="2.7.11.1"/>
    </reaction>
</comment>
<evidence type="ECO:0000256" key="9">
    <source>
        <dbReference type="ARBA" id="ARBA00047899"/>
    </source>
</evidence>
<dbReference type="FunFam" id="1.10.8.10:FF:000005">
    <property type="entry name" value="Non-specific serine/threonine protein kinase"/>
    <property type="match status" value="1"/>
</dbReference>
<evidence type="ECO:0000256" key="6">
    <source>
        <dbReference type="ARBA" id="ARBA00022840"/>
    </source>
</evidence>
<dbReference type="RefSeq" id="XP_012865386.1">
    <property type="nucleotide sequence ID" value="XM_013009932.1"/>
</dbReference>
<evidence type="ECO:0000256" key="7">
    <source>
        <dbReference type="ARBA" id="ARBA00037391"/>
    </source>
</evidence>
<dbReference type="InterPro" id="IPR000719">
    <property type="entry name" value="Prot_kinase_dom"/>
</dbReference>
<evidence type="ECO:0000256" key="3">
    <source>
        <dbReference type="ARBA" id="ARBA00022679"/>
    </source>
</evidence>
<evidence type="ECO:0000256" key="2">
    <source>
        <dbReference type="ARBA" id="ARBA00022527"/>
    </source>
</evidence>
<accession>A0A1S3ELZ9</accession>
<dbReference type="InterPro" id="IPR008271">
    <property type="entry name" value="Ser/Thr_kinase_AS"/>
</dbReference>
<dbReference type="PROSITE" id="PS50011">
    <property type="entry name" value="PROTEIN_KINASE_DOM"/>
    <property type="match status" value="1"/>
</dbReference>
<sequence>MRHLERINYHKEHLNDHYWVLKTIGKGGFSSVKLGWHKLTQTQVAVKIVAKNDPHLSYDSSEANIMKRLCHQNIIRLYHILEDSRNIYFILEHAINGNLRDYIKAKSYLKEGKAQQFFYEITCAVQYLHARNISHRDLKPRNILVDGRETLKVCDFGLSTQFKPGQKFTNFCGTVPFTAPEMFYNDGYDGTAVDMWSLGIILYNMLVGIIPFHIFNNSQQYIWLLLPSNITEEAQDLLNQLLMLEWQKRATLDYVIQHPWLNHSHNGNGRDVKTTLPKCSYSEIVATMTTMGYKAREIQDSLRKRKFDDTMATYLILYHQMPRGLGSSSDGKPRSSGKVPCLAPSKPPITVARRRKGSVSNLHSFTLSPLRFQQEEEDQSSQNLSVKHVSLPAIPFSHMGSQAVSRLPCENTPEPGSSIEGNVGQSHFGDLSSLSLGTPSNSDNQENSDARSGRESASTCPPEVRPRLWKTFRKRVMRALRSLCSCLSARRRKSRNKIVPGQRTDSDDTR</sequence>
<gene>
    <name evidence="15" type="primary">LOC105980944</name>
</gene>
<keyword evidence="6 11" id="KW-0067">ATP-binding</keyword>
<dbReference type="OrthoDB" id="10395710at2759"/>
<dbReference type="GO" id="GO:0035556">
    <property type="term" value="P:intracellular signal transduction"/>
    <property type="evidence" value="ECO:0007669"/>
    <property type="project" value="TreeGrafter"/>
</dbReference>
<dbReference type="InParanoid" id="A0A1S3ELZ9"/>
<evidence type="ECO:0000256" key="1">
    <source>
        <dbReference type="ARBA" id="ARBA00012513"/>
    </source>
</evidence>
<dbReference type="SUPFAM" id="SSF56112">
    <property type="entry name" value="Protein kinase-like (PK-like)"/>
    <property type="match status" value="1"/>
</dbReference>
<dbReference type="PROSITE" id="PS00108">
    <property type="entry name" value="PROTEIN_KINASE_ST"/>
    <property type="match status" value="1"/>
</dbReference>
<dbReference type="InterPro" id="IPR011009">
    <property type="entry name" value="Kinase-like_dom_sf"/>
</dbReference>
<evidence type="ECO:0000256" key="12">
    <source>
        <dbReference type="SAM" id="MobiDB-lite"/>
    </source>
</evidence>
<name>A0A1S3ELZ9_DIPOR</name>
<keyword evidence="3" id="KW-0808">Transferase</keyword>
<feature type="compositionally biased region" description="Polar residues" evidence="12">
    <location>
        <begin position="432"/>
        <end position="447"/>
    </location>
</feature>
<proteinExistence type="inferred from homology"/>
<dbReference type="GeneID" id="105980944"/>
<reference evidence="15" key="1">
    <citation type="submission" date="2025-08" db="UniProtKB">
        <authorList>
            <consortium name="RefSeq"/>
        </authorList>
    </citation>
    <scope>IDENTIFICATION</scope>
    <source>
        <tissue evidence="15">Kidney</tissue>
    </source>
</reference>
<evidence type="ECO:0000256" key="5">
    <source>
        <dbReference type="ARBA" id="ARBA00022777"/>
    </source>
</evidence>
<evidence type="ECO:0000256" key="4">
    <source>
        <dbReference type="ARBA" id="ARBA00022741"/>
    </source>
</evidence>
<feature type="region of interest" description="Disordered" evidence="12">
    <location>
        <begin position="324"/>
        <end position="349"/>
    </location>
</feature>
<keyword evidence="5" id="KW-0418">Kinase</keyword>
<dbReference type="Pfam" id="PF00069">
    <property type="entry name" value="Pkinase"/>
    <property type="match status" value="1"/>
</dbReference>
<dbReference type="CDD" id="cd14003">
    <property type="entry name" value="STKc_AMPK-like"/>
    <property type="match status" value="1"/>
</dbReference>